<proteinExistence type="predicted"/>
<evidence type="ECO:0000313" key="2">
    <source>
        <dbReference type="WBParaSite" id="PS1159_v2.g13612.t1"/>
    </source>
</evidence>
<reference evidence="2" key="1">
    <citation type="submission" date="2022-11" db="UniProtKB">
        <authorList>
            <consortium name="WormBaseParasite"/>
        </authorList>
    </citation>
    <scope>IDENTIFICATION</scope>
</reference>
<name>A0AC35F3X2_9BILA</name>
<protein>
    <submittedName>
        <fullName evidence="2">Serpin domain-containing protein</fullName>
    </submittedName>
</protein>
<accession>A0AC35F3X2</accession>
<evidence type="ECO:0000313" key="1">
    <source>
        <dbReference type="Proteomes" id="UP000887580"/>
    </source>
</evidence>
<dbReference type="Proteomes" id="UP000887580">
    <property type="component" value="Unplaced"/>
</dbReference>
<dbReference type="WBParaSite" id="PS1159_v2.g13612.t1">
    <property type="protein sequence ID" value="PS1159_v2.g13612.t1"/>
    <property type="gene ID" value="PS1159_v2.g13612"/>
</dbReference>
<sequence length="406" mass="45888">MSLESEAEFYFKLLPLLKASSNSTVFSPSSILNSLAIIYFGSDGNTAKQISDIIGKGKTEKEILKYYVAFVKRHKSEDKVISQIINKKKKDDTEEVNLPRKRRFLDPKDDPNAKVNVNIANGIFVSENVSLVPEFEELILNSFDAKIQSTNFAETEKAVEEINKFVSEKTKENIKEIVTAEDIFGKTSLILVNAIHFIGTWHLPFDKEDTKDILFNSNPPREISMMKNMVPPSAEGWNYQEGKDWQALGIPYVHCQHSFFIVLPKEKDGLSDLIKNFDFSLFKQCTKRQKISRTTHILIPIMEIKATIDLVEKLSNFGITDVFSFECNLSKMLQGSNRIEKALHKAIIKVDEKGTVASAANVFRAIPRSSGINTFNATHPFLYFITSNNGTKSMAPKDILFMGTFC</sequence>
<organism evidence="1 2">
    <name type="scientific">Panagrolaimus sp. PS1159</name>
    <dbReference type="NCBI Taxonomy" id="55785"/>
    <lineage>
        <taxon>Eukaryota</taxon>
        <taxon>Metazoa</taxon>
        <taxon>Ecdysozoa</taxon>
        <taxon>Nematoda</taxon>
        <taxon>Chromadorea</taxon>
        <taxon>Rhabditida</taxon>
        <taxon>Tylenchina</taxon>
        <taxon>Panagrolaimomorpha</taxon>
        <taxon>Panagrolaimoidea</taxon>
        <taxon>Panagrolaimidae</taxon>
        <taxon>Panagrolaimus</taxon>
    </lineage>
</organism>